<keyword evidence="2" id="KW-0812">Transmembrane</keyword>
<keyword evidence="4" id="KW-1185">Reference proteome</keyword>
<protein>
    <submittedName>
        <fullName evidence="3">Uncharacterized protein</fullName>
    </submittedName>
</protein>
<dbReference type="HOGENOM" id="CLU_940678_0_0_1"/>
<feature type="region of interest" description="Disordered" evidence="1">
    <location>
        <begin position="1"/>
        <end position="21"/>
    </location>
</feature>
<dbReference type="Proteomes" id="UP000027361">
    <property type="component" value="Unassembled WGS sequence"/>
</dbReference>
<feature type="transmembrane region" description="Helical" evidence="2">
    <location>
        <begin position="278"/>
        <end position="295"/>
    </location>
</feature>
<dbReference type="InParanoid" id="A0A066VUA5"/>
<sequence length="296" mass="29452">MGNTATSPSMSTGTASSKLEREPTVVNTYIAAGNATRATASRSNTGAKVKFLDSIEETFTMSSTVSSTDTSLSANISSATGSPIPSPSTISTVSDSTNDIMTTVSSSADPINAGAASFTEASMTTTSRVSTAGGAATSGASVLTTSSGATSSADEIPSTTVAEAPASSVTRTVSSYTLRVEPSGGAGTLSTYIPATMTKVSVDGFASTSTATLSASSVFADDDGSLTTAYMLQTVIVVPGNATKSVIEVVSASSRVQGILSGPNFAPCAFPLPSTGNINMVFVLVITLLSAFGLLS</sequence>
<feature type="region of interest" description="Disordered" evidence="1">
    <location>
        <begin position="72"/>
        <end position="94"/>
    </location>
</feature>
<dbReference type="RefSeq" id="XP_013243164.1">
    <property type="nucleotide sequence ID" value="XM_013387710.1"/>
</dbReference>
<gene>
    <name evidence="3" type="ORF">K437DRAFT_123586</name>
</gene>
<name>A0A066VUA5_TILAU</name>
<accession>A0A066VUA5</accession>
<evidence type="ECO:0000313" key="3">
    <source>
        <dbReference type="EMBL" id="KDN45307.1"/>
    </source>
</evidence>
<proteinExistence type="predicted"/>
<feature type="compositionally biased region" description="Polar residues" evidence="1">
    <location>
        <begin position="1"/>
        <end position="17"/>
    </location>
</feature>
<comment type="caution">
    <text evidence="3">The sequence shown here is derived from an EMBL/GenBank/DDBJ whole genome shotgun (WGS) entry which is preliminary data.</text>
</comment>
<dbReference type="GeneID" id="25261402"/>
<keyword evidence="2" id="KW-0472">Membrane</keyword>
<evidence type="ECO:0000256" key="1">
    <source>
        <dbReference type="SAM" id="MobiDB-lite"/>
    </source>
</evidence>
<reference evidence="3 4" key="1">
    <citation type="submission" date="2014-05" db="EMBL/GenBank/DDBJ databases">
        <title>Draft genome sequence of a rare smut relative, Tilletiaria anomala UBC 951.</title>
        <authorList>
            <consortium name="DOE Joint Genome Institute"/>
            <person name="Toome M."/>
            <person name="Kuo A."/>
            <person name="Henrissat B."/>
            <person name="Lipzen A."/>
            <person name="Tritt A."/>
            <person name="Yoshinaga Y."/>
            <person name="Zane M."/>
            <person name="Barry K."/>
            <person name="Grigoriev I.V."/>
            <person name="Spatafora J.W."/>
            <person name="Aimea M.C."/>
        </authorList>
    </citation>
    <scope>NUCLEOTIDE SEQUENCE [LARGE SCALE GENOMIC DNA]</scope>
    <source>
        <strain evidence="3 4">UBC 951</strain>
    </source>
</reference>
<feature type="compositionally biased region" description="Low complexity" evidence="1">
    <location>
        <begin position="130"/>
        <end position="153"/>
    </location>
</feature>
<dbReference type="AlphaFoldDB" id="A0A066VUA5"/>
<evidence type="ECO:0000256" key="2">
    <source>
        <dbReference type="SAM" id="Phobius"/>
    </source>
</evidence>
<keyword evidence="2" id="KW-1133">Transmembrane helix</keyword>
<feature type="region of interest" description="Disordered" evidence="1">
    <location>
        <begin position="130"/>
        <end position="163"/>
    </location>
</feature>
<evidence type="ECO:0000313" key="4">
    <source>
        <dbReference type="Proteomes" id="UP000027361"/>
    </source>
</evidence>
<organism evidence="3 4">
    <name type="scientific">Tilletiaria anomala (strain ATCC 24038 / CBS 436.72 / UBC 951)</name>
    <dbReference type="NCBI Taxonomy" id="1037660"/>
    <lineage>
        <taxon>Eukaryota</taxon>
        <taxon>Fungi</taxon>
        <taxon>Dikarya</taxon>
        <taxon>Basidiomycota</taxon>
        <taxon>Ustilaginomycotina</taxon>
        <taxon>Exobasidiomycetes</taxon>
        <taxon>Georgefischeriales</taxon>
        <taxon>Tilletiariaceae</taxon>
        <taxon>Tilletiaria</taxon>
    </lineage>
</organism>
<dbReference type="EMBL" id="JMSN01000043">
    <property type="protein sequence ID" value="KDN45307.1"/>
    <property type="molecule type" value="Genomic_DNA"/>
</dbReference>